<dbReference type="KEGG" id="salf:SMD44_00049"/>
<accession>A0A1Z1W2L2</accession>
<reference evidence="1 2" key="1">
    <citation type="submission" date="2017-05" db="EMBL/GenBank/DDBJ databases">
        <title>Streptomyces alboflavus Genome sequencing and assembly.</title>
        <authorList>
            <person name="Wang Y."/>
            <person name="Du B."/>
            <person name="Ding Y."/>
            <person name="Liu H."/>
            <person name="Hou Q."/>
            <person name="Liu K."/>
            <person name="Wang C."/>
            <person name="Yao L."/>
        </authorList>
    </citation>
    <scope>NUCLEOTIDE SEQUENCE [LARGE SCALE GENOMIC DNA]</scope>
    <source>
        <strain evidence="1 2">MDJK44</strain>
    </source>
</reference>
<evidence type="ECO:0000313" key="2">
    <source>
        <dbReference type="Proteomes" id="UP000195880"/>
    </source>
</evidence>
<evidence type="ECO:0000313" key="1">
    <source>
        <dbReference type="EMBL" id="ARX80651.1"/>
    </source>
</evidence>
<gene>
    <name evidence="1" type="ORF">SMD44_00049</name>
</gene>
<dbReference type="AlphaFoldDB" id="A0A1Z1W2L2"/>
<name>A0A1Z1W2L2_9ACTN</name>
<dbReference type="Proteomes" id="UP000195880">
    <property type="component" value="Chromosome"/>
</dbReference>
<keyword evidence="2" id="KW-1185">Reference proteome</keyword>
<dbReference type="EMBL" id="CP021748">
    <property type="protein sequence ID" value="ARX80651.1"/>
    <property type="molecule type" value="Genomic_DNA"/>
</dbReference>
<protein>
    <submittedName>
        <fullName evidence="1">Transposase</fullName>
    </submittedName>
</protein>
<sequence>MADVCADQQCGLDTFAAGLLTDIDAVVFGMSTDWPSGPAEGRVNDLKALKRGMFNRCNLPLLRKRLLVVAASRWPQTATTPQRS</sequence>
<organism evidence="1 2">
    <name type="scientific">Streptomyces alboflavus</name>
    <dbReference type="NCBI Taxonomy" id="67267"/>
    <lineage>
        <taxon>Bacteria</taxon>
        <taxon>Bacillati</taxon>
        <taxon>Actinomycetota</taxon>
        <taxon>Actinomycetes</taxon>
        <taxon>Kitasatosporales</taxon>
        <taxon>Streptomycetaceae</taxon>
        <taxon>Streptomyces</taxon>
    </lineage>
</organism>
<proteinExistence type="predicted"/>